<proteinExistence type="predicted"/>
<dbReference type="AlphaFoldDB" id="A0ABD3AAD0"/>
<protein>
    <submittedName>
        <fullName evidence="1">Uncharacterized protein</fullName>
    </submittedName>
</protein>
<evidence type="ECO:0000313" key="2">
    <source>
        <dbReference type="Proteomes" id="UP001630127"/>
    </source>
</evidence>
<gene>
    <name evidence="1" type="ORF">ACH5RR_012784</name>
</gene>
<reference evidence="1 2" key="1">
    <citation type="submission" date="2024-11" db="EMBL/GenBank/DDBJ databases">
        <title>A near-complete genome assembly of Cinchona calisaya.</title>
        <authorList>
            <person name="Lian D.C."/>
            <person name="Zhao X.W."/>
            <person name="Wei L."/>
        </authorList>
    </citation>
    <scope>NUCLEOTIDE SEQUENCE [LARGE SCALE GENOMIC DNA]</scope>
    <source>
        <tissue evidence="1">Nenye</tissue>
    </source>
</reference>
<dbReference type="Proteomes" id="UP001630127">
    <property type="component" value="Unassembled WGS sequence"/>
</dbReference>
<keyword evidence="2" id="KW-1185">Reference proteome</keyword>
<accession>A0ABD3AAD0</accession>
<organism evidence="1 2">
    <name type="scientific">Cinchona calisaya</name>
    <dbReference type="NCBI Taxonomy" id="153742"/>
    <lineage>
        <taxon>Eukaryota</taxon>
        <taxon>Viridiplantae</taxon>
        <taxon>Streptophyta</taxon>
        <taxon>Embryophyta</taxon>
        <taxon>Tracheophyta</taxon>
        <taxon>Spermatophyta</taxon>
        <taxon>Magnoliopsida</taxon>
        <taxon>eudicotyledons</taxon>
        <taxon>Gunneridae</taxon>
        <taxon>Pentapetalae</taxon>
        <taxon>asterids</taxon>
        <taxon>lamiids</taxon>
        <taxon>Gentianales</taxon>
        <taxon>Rubiaceae</taxon>
        <taxon>Cinchonoideae</taxon>
        <taxon>Cinchoneae</taxon>
        <taxon>Cinchona</taxon>
    </lineage>
</organism>
<name>A0ABD3AAD0_9GENT</name>
<dbReference type="EMBL" id="JBJUIK010000005">
    <property type="protein sequence ID" value="KAL3528128.1"/>
    <property type="molecule type" value="Genomic_DNA"/>
</dbReference>
<evidence type="ECO:0000313" key="1">
    <source>
        <dbReference type="EMBL" id="KAL3528128.1"/>
    </source>
</evidence>
<sequence>MHEFKTRWGNNTTKSLTDGKTVNEVVVSRMPFHSQQNNKKLLVHIEEGRNLLRETAQCEWTKRQKITNRNKMILFQWWSLRRCHVLEVLNEVKELEDIAKLLQDQKLME</sequence>
<comment type="caution">
    <text evidence="1">The sequence shown here is derived from an EMBL/GenBank/DDBJ whole genome shotgun (WGS) entry which is preliminary data.</text>
</comment>